<dbReference type="InterPro" id="IPR050555">
    <property type="entry name" value="Bact_Solute-Bind_Prot2"/>
</dbReference>
<dbReference type="CDD" id="cd20000">
    <property type="entry name" value="PBP1_ABC_rhamnose"/>
    <property type="match status" value="1"/>
</dbReference>
<feature type="signal peptide" evidence="3">
    <location>
        <begin position="1"/>
        <end position="17"/>
    </location>
</feature>
<name>A0ABW7UTB7_9ACTN</name>
<comment type="caution">
    <text evidence="5">The sequence shown here is derived from an EMBL/GenBank/DDBJ whole genome shotgun (WGS) entry which is preliminary data.</text>
</comment>
<dbReference type="InterPro" id="IPR013459">
    <property type="entry name" value="RhaS"/>
</dbReference>
<dbReference type="Pfam" id="PF13407">
    <property type="entry name" value="Peripla_BP_4"/>
    <property type="match status" value="1"/>
</dbReference>
<evidence type="ECO:0000313" key="6">
    <source>
        <dbReference type="Proteomes" id="UP001611548"/>
    </source>
</evidence>
<comment type="subcellular location">
    <subcellularLocation>
        <location evidence="1">Cell envelope</location>
    </subcellularLocation>
</comment>
<proteinExistence type="predicted"/>
<evidence type="ECO:0000313" key="5">
    <source>
        <dbReference type="EMBL" id="MFI1964941.1"/>
    </source>
</evidence>
<dbReference type="SUPFAM" id="SSF53822">
    <property type="entry name" value="Periplasmic binding protein-like I"/>
    <property type="match status" value="1"/>
</dbReference>
<dbReference type="PANTHER" id="PTHR30036">
    <property type="entry name" value="D-XYLOSE-BINDING PERIPLASMIC PROTEIN"/>
    <property type="match status" value="1"/>
</dbReference>
<keyword evidence="6" id="KW-1185">Reference proteome</keyword>
<evidence type="ECO:0000259" key="4">
    <source>
        <dbReference type="Pfam" id="PF13407"/>
    </source>
</evidence>
<evidence type="ECO:0000256" key="3">
    <source>
        <dbReference type="SAM" id="SignalP"/>
    </source>
</evidence>
<feature type="region of interest" description="Disordered" evidence="2">
    <location>
        <begin position="33"/>
        <end position="52"/>
    </location>
</feature>
<dbReference type="InterPro" id="IPR025997">
    <property type="entry name" value="SBP_2_dom"/>
</dbReference>
<feature type="domain" description="Periplasmic binding protein" evidence="4">
    <location>
        <begin position="63"/>
        <end position="319"/>
    </location>
</feature>
<dbReference type="PROSITE" id="PS51257">
    <property type="entry name" value="PROKAR_LIPOPROTEIN"/>
    <property type="match status" value="1"/>
</dbReference>
<dbReference type="Gene3D" id="3.40.50.2300">
    <property type="match status" value="2"/>
</dbReference>
<evidence type="ECO:0000256" key="2">
    <source>
        <dbReference type="SAM" id="MobiDB-lite"/>
    </source>
</evidence>
<dbReference type="Proteomes" id="UP001611548">
    <property type="component" value="Unassembled WGS sequence"/>
</dbReference>
<dbReference type="NCBIfam" id="TIGR02637">
    <property type="entry name" value="RhaS"/>
    <property type="match status" value="1"/>
</dbReference>
<dbReference type="RefSeq" id="WP_055473914.1">
    <property type="nucleotide sequence ID" value="NZ_JBIRWE010000004.1"/>
</dbReference>
<organism evidence="5 6">
    <name type="scientific">Streptomyces pathocidini</name>
    <dbReference type="NCBI Taxonomy" id="1650571"/>
    <lineage>
        <taxon>Bacteria</taxon>
        <taxon>Bacillati</taxon>
        <taxon>Actinomycetota</taxon>
        <taxon>Actinomycetes</taxon>
        <taxon>Kitasatosporales</taxon>
        <taxon>Streptomycetaceae</taxon>
        <taxon>Streptomyces</taxon>
    </lineage>
</organism>
<dbReference type="EMBL" id="JBIRWE010000004">
    <property type="protein sequence ID" value="MFI1964941.1"/>
    <property type="molecule type" value="Genomic_DNA"/>
</dbReference>
<reference evidence="5 6" key="1">
    <citation type="submission" date="2024-10" db="EMBL/GenBank/DDBJ databases">
        <title>The Natural Products Discovery Center: Release of the First 8490 Sequenced Strains for Exploring Actinobacteria Biosynthetic Diversity.</title>
        <authorList>
            <person name="Kalkreuter E."/>
            <person name="Kautsar S.A."/>
            <person name="Yang D."/>
            <person name="Bader C.D."/>
            <person name="Teijaro C.N."/>
            <person name="Fluegel L."/>
            <person name="Davis C.M."/>
            <person name="Simpson J.R."/>
            <person name="Lauterbach L."/>
            <person name="Steele A.D."/>
            <person name="Gui C."/>
            <person name="Meng S."/>
            <person name="Li G."/>
            <person name="Viehrig K."/>
            <person name="Ye F."/>
            <person name="Su P."/>
            <person name="Kiefer A.F."/>
            <person name="Nichols A."/>
            <person name="Cepeda A.J."/>
            <person name="Yan W."/>
            <person name="Fan B."/>
            <person name="Jiang Y."/>
            <person name="Adhikari A."/>
            <person name="Zheng C.-J."/>
            <person name="Schuster L."/>
            <person name="Cowan T.M."/>
            <person name="Smanski M.J."/>
            <person name="Chevrette M.G."/>
            <person name="De Carvalho L.P.S."/>
            <person name="Shen B."/>
        </authorList>
    </citation>
    <scope>NUCLEOTIDE SEQUENCE [LARGE SCALE GENOMIC DNA]</scope>
    <source>
        <strain evidence="5 6">NPDC020327</strain>
    </source>
</reference>
<gene>
    <name evidence="5" type="primary">rhaS</name>
    <name evidence="5" type="ORF">ACH429_12640</name>
</gene>
<protein>
    <submittedName>
        <fullName evidence="5">Rhamnose ABC transporter substrate-binding protein</fullName>
    </submittedName>
</protein>
<feature type="chain" id="PRO_5046363081" evidence="3">
    <location>
        <begin position="18"/>
        <end position="362"/>
    </location>
</feature>
<keyword evidence="3" id="KW-0732">Signal</keyword>
<sequence length="362" mass="38900">MSSHVRTRRRVTLSATAAACVLAVTLAGCSGTTKNDTKGEAKEAASNAKADPNAPLKKGLKLAFLPKQINNPYEKIVDEAGIAAAEEFGGQGKEVGPSDAKASSQVSYINTLIQQRQDAILIAANDPNAVCGPLKQAMKQDIKVVAYDSDTAKDCRQLFINQASSEEIGRSQVQHIAEQLGYKGEIAILSATQNATNQNTWIEFMKDELKDPKYKDMKLVKVAYGDDDDQKSFQETQGLLKAYPKLKGIISPTTVGIAAAARYISDSSYKGKVVINGLGTPNQMRKYVKDGTVEQFSLWDPKKLGYLGSYAAAALASGQITGAEGEKFKAGELGEYTIGKDGEIILGPPTVFDKKNIDGFDF</sequence>
<accession>A0ABW7UTB7</accession>
<dbReference type="InterPro" id="IPR028082">
    <property type="entry name" value="Peripla_BP_I"/>
</dbReference>
<dbReference type="PANTHER" id="PTHR30036:SF8">
    <property type="entry name" value="ABC-TYPE SUGAR TRANSPORT SYSTEM PERIPLASMIC COMPONENT-LIKE PROTEIN"/>
    <property type="match status" value="1"/>
</dbReference>
<evidence type="ECO:0000256" key="1">
    <source>
        <dbReference type="ARBA" id="ARBA00004196"/>
    </source>
</evidence>